<dbReference type="SUPFAM" id="SSF52833">
    <property type="entry name" value="Thioredoxin-like"/>
    <property type="match status" value="1"/>
</dbReference>
<organism evidence="4 5">
    <name type="scientific">Parvibaculum lavamentivorans (strain DS-1 / DSM 13023 / NCIMB 13966)</name>
    <dbReference type="NCBI Taxonomy" id="402881"/>
    <lineage>
        <taxon>Bacteria</taxon>
        <taxon>Pseudomonadati</taxon>
        <taxon>Pseudomonadota</taxon>
        <taxon>Alphaproteobacteria</taxon>
        <taxon>Hyphomicrobiales</taxon>
        <taxon>Parvibaculaceae</taxon>
        <taxon>Parvibaculum</taxon>
    </lineage>
</organism>
<dbReference type="EC" id="5.99.1.4" evidence="1"/>
<dbReference type="GO" id="GO:0004364">
    <property type="term" value="F:glutathione transferase activity"/>
    <property type="evidence" value="ECO:0007669"/>
    <property type="project" value="TreeGrafter"/>
</dbReference>
<accession>A7HZB4</accession>
<dbReference type="STRING" id="402881.Plav_3649"/>
<evidence type="ECO:0000256" key="1">
    <source>
        <dbReference type="PIRNR" id="PIRNR006386"/>
    </source>
</evidence>
<dbReference type="KEGG" id="pla:Plav_3649"/>
<dbReference type="GO" id="GO:0018845">
    <property type="term" value="F:2-hydroxychromene-2-carboxylate isomerase activity"/>
    <property type="evidence" value="ECO:0007669"/>
    <property type="project" value="UniProtKB-UniRule"/>
</dbReference>
<proteinExistence type="inferred from homology"/>
<dbReference type="InterPro" id="IPR001853">
    <property type="entry name" value="DSBA-like_thioredoxin_dom"/>
</dbReference>
<sequence>MTRTVEFYFDYPSPYTYLAHEQMKSLGAPVVYRPMHILSVMKLVGNIPSPACPPKGRYAGMDAARWAKRLGIPMATNAEFWTALLAGKLDGKLLTRGAMAAQELGLAGAYNDAIFNAVWKTPRDIVTAEGRDAVLADAGIAGKGIWETAETPEFHERLETETKAAAERGVFGTPTFFVGDEIFFGNDRLDFVREAAAA</sequence>
<dbReference type="GO" id="GO:0004602">
    <property type="term" value="F:glutathione peroxidase activity"/>
    <property type="evidence" value="ECO:0007669"/>
    <property type="project" value="TreeGrafter"/>
</dbReference>
<dbReference type="InterPro" id="IPR036249">
    <property type="entry name" value="Thioredoxin-like_sf"/>
</dbReference>
<comment type="catalytic activity">
    <reaction evidence="1">
        <text>2-hydroxychromene-2-carboxylate = (3E)-4-(2-hydroxyphenyl)-2-oxobut-3-enoate</text>
        <dbReference type="Rhea" id="RHEA:27401"/>
        <dbReference type="ChEBI" id="CHEBI:59350"/>
        <dbReference type="ChEBI" id="CHEBI:59353"/>
        <dbReference type="EC" id="5.99.1.4"/>
    </reaction>
</comment>
<dbReference type="OrthoDB" id="5244108at2"/>
<dbReference type="CDD" id="cd03022">
    <property type="entry name" value="DsbA_HCCA_Iso"/>
    <property type="match status" value="1"/>
</dbReference>
<dbReference type="InterPro" id="IPR014440">
    <property type="entry name" value="HCCAis_GSTk"/>
</dbReference>
<dbReference type="eggNOG" id="COG3917">
    <property type="taxonomic scope" value="Bacteria"/>
</dbReference>
<dbReference type="RefSeq" id="WP_012112508.1">
    <property type="nucleotide sequence ID" value="NC_009719.1"/>
</dbReference>
<evidence type="ECO:0000313" key="5">
    <source>
        <dbReference type="Proteomes" id="UP000006377"/>
    </source>
</evidence>
<dbReference type="PIRSF" id="PIRSF006386">
    <property type="entry name" value="HCCAis_GSTk"/>
    <property type="match status" value="1"/>
</dbReference>
<comment type="similarity">
    <text evidence="1">Belongs to the GST superfamily. NadH family.</text>
</comment>
<keyword evidence="1" id="KW-0413">Isomerase</keyword>
<dbReference type="AlphaFoldDB" id="A7HZB4"/>
<evidence type="ECO:0000313" key="4">
    <source>
        <dbReference type="EMBL" id="ABS65247.1"/>
    </source>
</evidence>
<dbReference type="InterPro" id="IPR051924">
    <property type="entry name" value="GST_Kappa/NadH"/>
</dbReference>
<dbReference type="Pfam" id="PF01323">
    <property type="entry name" value="DSBA"/>
    <property type="match status" value="1"/>
</dbReference>
<dbReference type="Gene3D" id="3.40.30.10">
    <property type="entry name" value="Glutaredoxin"/>
    <property type="match status" value="1"/>
</dbReference>
<dbReference type="Proteomes" id="UP000006377">
    <property type="component" value="Chromosome"/>
</dbReference>
<gene>
    <name evidence="4" type="ordered locus">Plav_3649</name>
</gene>
<dbReference type="InterPro" id="IPR044087">
    <property type="entry name" value="NahD-like"/>
</dbReference>
<name>A7HZB4_PARL1</name>
<feature type="domain" description="DSBA-like thioredoxin" evidence="3">
    <location>
        <begin position="4"/>
        <end position="195"/>
    </location>
</feature>
<dbReference type="HOGENOM" id="CLU_069253_1_3_5"/>
<dbReference type="PANTHER" id="PTHR42943:SF2">
    <property type="entry name" value="GLUTATHIONE S-TRANSFERASE KAPPA 1"/>
    <property type="match status" value="1"/>
</dbReference>
<evidence type="ECO:0000259" key="3">
    <source>
        <dbReference type="Pfam" id="PF01323"/>
    </source>
</evidence>
<reference evidence="4 5" key="1">
    <citation type="journal article" date="2011" name="Stand. Genomic Sci.">
        <title>Complete genome sequence of Parvibaculum lavamentivorans type strain (DS-1(T)).</title>
        <authorList>
            <person name="Schleheck D."/>
            <person name="Weiss M."/>
            <person name="Pitluck S."/>
            <person name="Bruce D."/>
            <person name="Land M.L."/>
            <person name="Han S."/>
            <person name="Saunders E."/>
            <person name="Tapia R."/>
            <person name="Detter C."/>
            <person name="Brettin T."/>
            <person name="Han J."/>
            <person name="Woyke T."/>
            <person name="Goodwin L."/>
            <person name="Pennacchio L."/>
            <person name="Nolan M."/>
            <person name="Cook A.M."/>
            <person name="Kjelleberg S."/>
            <person name="Thomas T."/>
        </authorList>
    </citation>
    <scope>NUCLEOTIDE SEQUENCE [LARGE SCALE GENOMIC DNA]</scope>
    <source>
        <strain evidence="5">DS-1 / DSM 13023 / NCIMB 13966</strain>
    </source>
</reference>
<feature type="active site" description="Nucleophile" evidence="2">
    <location>
        <position position="13"/>
    </location>
</feature>
<dbReference type="EMBL" id="CP000774">
    <property type="protein sequence ID" value="ABS65247.1"/>
    <property type="molecule type" value="Genomic_DNA"/>
</dbReference>
<dbReference type="GO" id="GO:1901170">
    <property type="term" value="P:naphthalene catabolic process"/>
    <property type="evidence" value="ECO:0007669"/>
    <property type="project" value="InterPro"/>
</dbReference>
<protein>
    <recommendedName>
        <fullName evidence="1">2-hydroxychromene-2-carboxylate isomerase</fullName>
        <ecNumber evidence="1">5.99.1.4</ecNumber>
    </recommendedName>
</protein>
<dbReference type="PANTHER" id="PTHR42943">
    <property type="entry name" value="GLUTATHIONE S-TRANSFERASE KAPPA"/>
    <property type="match status" value="1"/>
</dbReference>
<dbReference type="GO" id="GO:0006749">
    <property type="term" value="P:glutathione metabolic process"/>
    <property type="evidence" value="ECO:0007669"/>
    <property type="project" value="TreeGrafter"/>
</dbReference>
<evidence type="ECO:0000256" key="2">
    <source>
        <dbReference type="PIRSR" id="PIRSR006386-1"/>
    </source>
</evidence>
<keyword evidence="5" id="KW-1185">Reference proteome</keyword>